<feature type="transmembrane region" description="Helical" evidence="1">
    <location>
        <begin position="205"/>
        <end position="229"/>
    </location>
</feature>
<dbReference type="Proteomes" id="UP000239010">
    <property type="component" value="Unassembled WGS sequence"/>
</dbReference>
<comment type="caution">
    <text evidence="2">The sequence shown here is derived from an EMBL/GenBank/DDBJ whole genome shotgun (WGS) entry which is preliminary data.</text>
</comment>
<feature type="transmembrane region" description="Helical" evidence="1">
    <location>
        <begin position="12"/>
        <end position="29"/>
    </location>
</feature>
<dbReference type="EMBL" id="PHND01000001">
    <property type="protein sequence ID" value="PPE04508.1"/>
    <property type="molecule type" value="Genomic_DNA"/>
</dbReference>
<evidence type="ECO:0008006" key="4">
    <source>
        <dbReference type="Google" id="ProtNLM"/>
    </source>
</evidence>
<dbReference type="AlphaFoldDB" id="A0A8E2QYG1"/>
<evidence type="ECO:0000313" key="3">
    <source>
        <dbReference type="Proteomes" id="UP000239010"/>
    </source>
</evidence>
<accession>A0A8E2QYG1</accession>
<feature type="transmembrane region" description="Helical" evidence="1">
    <location>
        <begin position="84"/>
        <end position="103"/>
    </location>
</feature>
<proteinExistence type="predicted"/>
<dbReference type="NCBIfam" id="NF038065">
    <property type="entry name" value="Pr6Pr"/>
    <property type="match status" value="1"/>
</dbReference>
<feature type="transmembrane region" description="Helical" evidence="1">
    <location>
        <begin position="49"/>
        <end position="72"/>
    </location>
</feature>
<organism evidence="2 3">
    <name type="scientific">Entomoplasma ellychniae</name>
    <dbReference type="NCBI Taxonomy" id="2114"/>
    <lineage>
        <taxon>Bacteria</taxon>
        <taxon>Bacillati</taxon>
        <taxon>Mycoplasmatota</taxon>
        <taxon>Mollicutes</taxon>
        <taxon>Entomoplasmatales</taxon>
        <taxon>Entomoplasmataceae</taxon>
        <taxon>Entomoplasma</taxon>
    </lineage>
</organism>
<keyword evidence="3" id="KW-1185">Reference proteome</keyword>
<gene>
    <name evidence="2" type="ORF">EELLY_v1c01880</name>
</gene>
<dbReference type="RefSeq" id="WP_104205657.1">
    <property type="nucleotide sequence ID" value="NZ_PHND01000001.1"/>
</dbReference>
<keyword evidence="1" id="KW-0472">Membrane</keyword>
<protein>
    <recommendedName>
        <fullName evidence="4">Pr6Pr family membrane protein</fullName>
    </recommendedName>
</protein>
<evidence type="ECO:0000256" key="1">
    <source>
        <dbReference type="SAM" id="Phobius"/>
    </source>
</evidence>
<reference evidence="2 3" key="1">
    <citation type="submission" date="2017-11" db="EMBL/GenBank/DDBJ databases">
        <title>Genome sequence of Entomoplasma ellychniae ELCN-1 (ATCC 43707).</title>
        <authorList>
            <person name="Lo W.-S."/>
            <person name="Gasparich G.E."/>
            <person name="Kuo C.-H."/>
        </authorList>
    </citation>
    <scope>NUCLEOTIDE SEQUENCE [LARGE SCALE GENOMIC DNA]</scope>
    <source>
        <strain evidence="2 3">ELCN-1</strain>
    </source>
</reference>
<keyword evidence="1" id="KW-0812">Transmembrane</keyword>
<feature type="transmembrane region" description="Helical" evidence="1">
    <location>
        <begin position="155"/>
        <end position="171"/>
    </location>
</feature>
<sequence>MTKFKISYKLFFGLLSFTVMIAYYVWGIFNNNDIIDVYNGNYETFTIDYFTTFTLLSNVLVHAWLIAAGINYKQEGKSKLLGHTSANTLATLITLTFIIYNFVLIPVQGFPTQTFSWITSIINHVITPIIFVIYVNFMMENKEIVIKKEYIVKKFWIPFTMTLAYCLFAMFRGEIRLKSGYTESILYPYFFLNVHKVGPMGIPGYGWFAIAFVLVVVILFSFSFLYNCINNKMVTRKFIKTSTF</sequence>
<keyword evidence="1" id="KW-1133">Transmembrane helix</keyword>
<evidence type="ECO:0000313" key="2">
    <source>
        <dbReference type="EMBL" id="PPE04508.1"/>
    </source>
</evidence>
<name>A0A8E2QYG1_9MOLU</name>
<dbReference type="InterPro" id="IPR049713">
    <property type="entry name" value="Pr6Pr-like"/>
</dbReference>
<feature type="transmembrane region" description="Helical" evidence="1">
    <location>
        <begin position="115"/>
        <end position="135"/>
    </location>
</feature>